<dbReference type="GO" id="GO:0004557">
    <property type="term" value="F:alpha-galactosidase activity"/>
    <property type="evidence" value="ECO:0007669"/>
    <property type="project" value="UniProtKB-EC"/>
</dbReference>
<dbReference type="FunFam" id="3.20.20.70:FF:000093">
    <property type="entry name" value="Alpha-galactosidase"/>
    <property type="match status" value="1"/>
</dbReference>
<dbReference type="InterPro" id="IPR000111">
    <property type="entry name" value="Glyco_hydro_27/36_CS"/>
</dbReference>
<dbReference type="InterPro" id="IPR017853">
    <property type="entry name" value="GH"/>
</dbReference>
<dbReference type="Pfam" id="PF16499">
    <property type="entry name" value="Melibiase_2"/>
    <property type="match status" value="1"/>
</dbReference>
<dbReference type="OMA" id="YDIAWES"/>
<dbReference type="EMBL" id="CM003381">
    <property type="protein sequence ID" value="KOM58703.1"/>
    <property type="molecule type" value="Genomic_DNA"/>
</dbReference>
<feature type="domain" description="Alpha galactosidase C-terminal" evidence="9">
    <location>
        <begin position="490"/>
        <end position="568"/>
    </location>
</feature>
<keyword evidence="5 8" id="KW-0378">Hydrolase</keyword>
<evidence type="ECO:0000256" key="4">
    <source>
        <dbReference type="ARBA" id="ARBA00022729"/>
    </source>
</evidence>
<organism evidence="10 11">
    <name type="scientific">Phaseolus angularis</name>
    <name type="common">Azuki bean</name>
    <name type="synonym">Vigna angularis</name>
    <dbReference type="NCBI Taxonomy" id="3914"/>
    <lineage>
        <taxon>Eukaryota</taxon>
        <taxon>Viridiplantae</taxon>
        <taxon>Streptophyta</taxon>
        <taxon>Embryophyta</taxon>
        <taxon>Tracheophyta</taxon>
        <taxon>Spermatophyta</taxon>
        <taxon>Magnoliopsida</taxon>
        <taxon>eudicotyledons</taxon>
        <taxon>Gunneridae</taxon>
        <taxon>Pentapetalae</taxon>
        <taxon>rosids</taxon>
        <taxon>fabids</taxon>
        <taxon>Fabales</taxon>
        <taxon>Fabaceae</taxon>
        <taxon>Papilionoideae</taxon>
        <taxon>50 kb inversion clade</taxon>
        <taxon>NPAAA clade</taxon>
        <taxon>indigoferoid/millettioid clade</taxon>
        <taxon>Phaseoleae</taxon>
        <taxon>Vigna</taxon>
    </lineage>
</organism>
<evidence type="ECO:0000256" key="3">
    <source>
        <dbReference type="ARBA" id="ARBA00012755"/>
    </source>
</evidence>
<dbReference type="EC" id="3.2.1.22" evidence="3 8"/>
<dbReference type="PANTHER" id="PTHR11452">
    <property type="entry name" value="ALPHA-GALACTOSIDASE/ALPHA-N-ACETYLGALACTOSAMINIDASE"/>
    <property type="match status" value="1"/>
</dbReference>
<keyword evidence="7 8" id="KW-0326">Glycosidase</keyword>
<reference evidence="11" key="1">
    <citation type="journal article" date="2015" name="Proc. Natl. Acad. Sci. U.S.A.">
        <title>Genome sequencing of adzuki bean (Vigna angularis) provides insight into high starch and low fat accumulation and domestication.</title>
        <authorList>
            <person name="Yang K."/>
            <person name="Tian Z."/>
            <person name="Chen C."/>
            <person name="Luo L."/>
            <person name="Zhao B."/>
            <person name="Wang Z."/>
            <person name="Yu L."/>
            <person name="Li Y."/>
            <person name="Sun Y."/>
            <person name="Li W."/>
            <person name="Chen Y."/>
            <person name="Li Y."/>
            <person name="Zhang Y."/>
            <person name="Ai D."/>
            <person name="Zhao J."/>
            <person name="Shang C."/>
            <person name="Ma Y."/>
            <person name="Wu B."/>
            <person name="Wang M."/>
            <person name="Gao L."/>
            <person name="Sun D."/>
            <person name="Zhang P."/>
            <person name="Guo F."/>
            <person name="Wang W."/>
            <person name="Li Y."/>
            <person name="Wang J."/>
            <person name="Varshney R.K."/>
            <person name="Wang J."/>
            <person name="Ling H.Q."/>
            <person name="Wan P."/>
        </authorList>
    </citation>
    <scope>NUCLEOTIDE SEQUENCE</scope>
    <source>
        <strain evidence="11">cv. Jingnong 6</strain>
    </source>
</reference>
<dbReference type="GO" id="GO:0009505">
    <property type="term" value="C:plant-type cell wall"/>
    <property type="evidence" value="ECO:0007669"/>
    <property type="project" value="TreeGrafter"/>
</dbReference>
<evidence type="ECO:0000256" key="1">
    <source>
        <dbReference type="ARBA" id="ARBA00001255"/>
    </source>
</evidence>
<evidence type="ECO:0000259" key="9">
    <source>
        <dbReference type="Pfam" id="PF17801"/>
    </source>
</evidence>
<dbReference type="InterPro" id="IPR013785">
    <property type="entry name" value="Aldolase_TIM"/>
</dbReference>
<dbReference type="Gene3D" id="2.60.40.1180">
    <property type="entry name" value="Golgi alpha-mannosidase II"/>
    <property type="match status" value="1"/>
</dbReference>
<accession>A0A0L9VUT8</accession>
<dbReference type="InterPro" id="IPR041233">
    <property type="entry name" value="Melibiase_C"/>
</dbReference>
<dbReference type="Proteomes" id="UP000053144">
    <property type="component" value="Chromosome 11"/>
</dbReference>
<evidence type="ECO:0000256" key="2">
    <source>
        <dbReference type="ARBA" id="ARBA00009743"/>
    </source>
</evidence>
<dbReference type="Pfam" id="PF17801">
    <property type="entry name" value="Melibiase_C"/>
    <property type="match status" value="1"/>
</dbReference>
<keyword evidence="6 8" id="KW-1015">Disulfide bond</keyword>
<keyword evidence="4" id="KW-0732">Signal</keyword>
<dbReference type="InterPro" id="IPR002241">
    <property type="entry name" value="Glyco_hydro_27"/>
</dbReference>
<dbReference type="CDD" id="cd14792">
    <property type="entry name" value="GH27"/>
    <property type="match status" value="1"/>
</dbReference>
<dbReference type="SUPFAM" id="SSF51011">
    <property type="entry name" value="Glycosyl hydrolase domain"/>
    <property type="match status" value="1"/>
</dbReference>
<dbReference type="InterPro" id="IPR013780">
    <property type="entry name" value="Glyco_hydro_b"/>
</dbReference>
<gene>
    <name evidence="10" type="ORF">LR48_Vigan11g173700</name>
</gene>
<dbReference type="PANTHER" id="PTHR11452:SF80">
    <property type="entry name" value="ALPHA-GALACTOSIDASE 1"/>
    <property type="match status" value="1"/>
</dbReference>
<dbReference type="Gramene" id="KOM58703">
    <property type="protein sequence ID" value="KOM58703"/>
    <property type="gene ID" value="LR48_Vigan11g173700"/>
</dbReference>
<sequence>MEKKPCYLAAIFVREGEVQSLVELLGAASFGRVRLKEFAKEVFKRIAFVQFGFKLDVRPKLDKLNVRPRWVSERSFIYSGLTSVGDKDLSRKRLCAPVNVRSFQFILMFREYSSSRRGGMSCVGTAGGPSPDDYWTDRINLGWQLMRVPVTTSPGCTNTEATQNSYSPDNGDERLEDALNEENLVDVEVKIEQLMKNVESQNRRNLLANGLGLTPPMGWNSWNHYHENINETIIRKAADVLVSSGLSELGYIYVNIDDGWGEMTRDIDDNLVPDKKHFPFGIKALADYVHERGLKLGIYADAGYYTCEKRMPGSLGYEEQDAKTFASWGVDYLKYDNCNNGGIKPLQRYPIMTRALMKAGRPIYFSLCEWGDMHPALWGFPVGNSWRTSDDIDDNWERMVSRIDRNDVYADFAKPGGWNDPDMLEVGNGKMKKHEYVVHFSLWAISKAPLLIGCDLGKMDDDTLEILSNAEVIAVNQDPLGVQAKRVRMEGALEVWAGPLSEYRVAVLLLNKCSDRLSEMTAEWEDIGLDPSTVVQARDLWEHETLERQFVGKMTVTVEPHSCKMYVLKPIA</sequence>
<dbReference type="PRINTS" id="PR00740">
    <property type="entry name" value="GLHYDRLASE27"/>
</dbReference>
<evidence type="ECO:0000256" key="6">
    <source>
        <dbReference type="ARBA" id="ARBA00023157"/>
    </source>
</evidence>
<dbReference type="PROSITE" id="PS00512">
    <property type="entry name" value="ALPHA_GALACTOSIDASE"/>
    <property type="match status" value="1"/>
</dbReference>
<proteinExistence type="inferred from homology"/>
<evidence type="ECO:0000256" key="7">
    <source>
        <dbReference type="ARBA" id="ARBA00023295"/>
    </source>
</evidence>
<evidence type="ECO:0000313" key="10">
    <source>
        <dbReference type="EMBL" id="KOM58703.1"/>
    </source>
</evidence>
<dbReference type="GO" id="GO:0005975">
    <property type="term" value="P:carbohydrate metabolic process"/>
    <property type="evidence" value="ECO:0007669"/>
    <property type="project" value="InterPro"/>
</dbReference>
<name>A0A0L9VUT8_PHAAN</name>
<comment type="catalytic activity">
    <reaction evidence="1 8">
        <text>Hydrolysis of terminal, non-reducing alpha-D-galactose residues in alpha-D-galactosides, including galactose oligosaccharides, galactomannans and galactolipids.</text>
        <dbReference type="EC" id="3.2.1.22"/>
    </reaction>
</comment>
<protein>
    <recommendedName>
        <fullName evidence="3 8">Alpha-galactosidase</fullName>
        <ecNumber evidence="3 8">3.2.1.22</ecNumber>
    </recommendedName>
    <alternativeName>
        <fullName evidence="8">Melibiase</fullName>
    </alternativeName>
</protein>
<dbReference type="Gene3D" id="3.20.20.70">
    <property type="entry name" value="Aldolase class I"/>
    <property type="match status" value="1"/>
</dbReference>
<dbReference type="STRING" id="3914.A0A0L9VUT8"/>
<dbReference type="SUPFAM" id="SSF51445">
    <property type="entry name" value="(Trans)glycosidases"/>
    <property type="match status" value="1"/>
</dbReference>
<dbReference type="AlphaFoldDB" id="A0A0L9VUT8"/>
<evidence type="ECO:0000256" key="5">
    <source>
        <dbReference type="ARBA" id="ARBA00022801"/>
    </source>
</evidence>
<evidence type="ECO:0000256" key="8">
    <source>
        <dbReference type="RuleBase" id="RU361168"/>
    </source>
</evidence>
<dbReference type="FunFam" id="2.60.40.1180:FF:000008">
    <property type="entry name" value="Alpha-galactosidase"/>
    <property type="match status" value="1"/>
</dbReference>
<comment type="similarity">
    <text evidence="2 8">Belongs to the glycosyl hydrolase 27 family.</text>
</comment>
<evidence type="ECO:0000313" key="11">
    <source>
        <dbReference type="Proteomes" id="UP000053144"/>
    </source>
</evidence>